<sequence length="549" mass="63154">MSLVSNFTGAPELHIPLDKSPGYFTLEKASTCVLLALITWRFWRFTISPFVHPERPKEFPYWIPFLGHGRAFFQDSMVFFPERGMRYRGGIFRTNILLRNHFQNTKDPIALTVFGMTFYVVTQAKHSAEVYRNKDTLSFENFVQVLMRNNGNSEQVIQDMYSDLPAEKSGFPNPHGESLGVLAQKMHAHQLHPGNQLDFLQQQVALRIDYLLTLETLSDRCTTYAASRSANHIELPLYQWCSDYFIRLGQHVYFGETLDQIDPTLPDVFFVFDELIFKMLYQFPTFLSNDMSKPRAQVIASLKKYFEVPQSKRSNGTAWLINAMEDEMRTLGVDDDNLAVVIFHLYLAINTNTRKSVFWMLTYLLHNPTVLASFRQETKPAFKEGQLVNNVYIQEPTNCPLVDMIWHETLRLSGWAASVRLITEDTVIGGKLMSKGNRVMVPHRLLHFDESIFGEDPQDFRPERWQKEGLARSPSWRPFGGGQTMCSGRFLARYSVTTFVATLLQRFDIELVGNPPMPQADEGRPVLGIMSIKEGQDFNIRISPRVVSK</sequence>
<gene>
    <name evidence="7" type="primary">CYP7B1_0</name>
    <name evidence="7" type="ORF">LARI1_G005277</name>
</gene>
<evidence type="ECO:0000313" key="8">
    <source>
        <dbReference type="Proteomes" id="UP000469559"/>
    </source>
</evidence>
<dbReference type="GO" id="GO:0020037">
    <property type="term" value="F:heme binding"/>
    <property type="evidence" value="ECO:0007669"/>
    <property type="project" value="InterPro"/>
</dbReference>
<organism evidence="7 8">
    <name type="scientific">Lachnellula arida</name>
    <dbReference type="NCBI Taxonomy" id="1316785"/>
    <lineage>
        <taxon>Eukaryota</taxon>
        <taxon>Fungi</taxon>
        <taxon>Dikarya</taxon>
        <taxon>Ascomycota</taxon>
        <taxon>Pezizomycotina</taxon>
        <taxon>Leotiomycetes</taxon>
        <taxon>Helotiales</taxon>
        <taxon>Lachnaceae</taxon>
        <taxon>Lachnellula</taxon>
    </lineage>
</organism>
<dbReference type="OrthoDB" id="1470350at2759"/>
<dbReference type="GO" id="GO:0016705">
    <property type="term" value="F:oxidoreductase activity, acting on paired donors, with incorporation or reduction of molecular oxygen"/>
    <property type="evidence" value="ECO:0007669"/>
    <property type="project" value="InterPro"/>
</dbReference>
<evidence type="ECO:0000313" key="7">
    <source>
        <dbReference type="EMBL" id="TVY16614.1"/>
    </source>
</evidence>
<dbReference type="SUPFAM" id="SSF48264">
    <property type="entry name" value="Cytochrome P450"/>
    <property type="match status" value="1"/>
</dbReference>
<dbReference type="GO" id="GO:0005506">
    <property type="term" value="F:iron ion binding"/>
    <property type="evidence" value="ECO:0007669"/>
    <property type="project" value="InterPro"/>
</dbReference>
<evidence type="ECO:0000256" key="6">
    <source>
        <dbReference type="PIRSR" id="PIRSR602403-1"/>
    </source>
</evidence>
<comment type="cofactor">
    <cofactor evidence="1 6">
        <name>heme</name>
        <dbReference type="ChEBI" id="CHEBI:30413"/>
    </cofactor>
</comment>
<evidence type="ECO:0000256" key="3">
    <source>
        <dbReference type="ARBA" id="ARBA00022617"/>
    </source>
</evidence>
<dbReference type="GO" id="GO:0008395">
    <property type="term" value="F:steroid hydroxylase activity"/>
    <property type="evidence" value="ECO:0007669"/>
    <property type="project" value="TreeGrafter"/>
</dbReference>
<dbReference type="PANTHER" id="PTHR24304:SF2">
    <property type="entry name" value="24-HYDROXYCHOLESTEROL 7-ALPHA-HYDROXYLASE"/>
    <property type="match status" value="1"/>
</dbReference>
<dbReference type="PRINTS" id="PR00465">
    <property type="entry name" value="EP450IV"/>
</dbReference>
<evidence type="ECO:0000256" key="2">
    <source>
        <dbReference type="ARBA" id="ARBA00010617"/>
    </source>
</evidence>
<dbReference type="Proteomes" id="UP000469559">
    <property type="component" value="Unassembled WGS sequence"/>
</dbReference>
<dbReference type="PANTHER" id="PTHR24304">
    <property type="entry name" value="CYTOCHROME P450 FAMILY 7"/>
    <property type="match status" value="1"/>
</dbReference>
<dbReference type="AlphaFoldDB" id="A0A8T9B984"/>
<dbReference type="EMBL" id="QGMF01000345">
    <property type="protein sequence ID" value="TVY16614.1"/>
    <property type="molecule type" value="Genomic_DNA"/>
</dbReference>
<dbReference type="CDD" id="cd11040">
    <property type="entry name" value="CYP7_CYP8-like"/>
    <property type="match status" value="1"/>
</dbReference>
<evidence type="ECO:0000256" key="5">
    <source>
        <dbReference type="ARBA" id="ARBA00023004"/>
    </source>
</evidence>
<keyword evidence="3 6" id="KW-0349">Heme</keyword>
<name>A0A8T9B984_9HELO</name>
<evidence type="ECO:0000256" key="1">
    <source>
        <dbReference type="ARBA" id="ARBA00001971"/>
    </source>
</evidence>
<dbReference type="InterPro" id="IPR002403">
    <property type="entry name" value="Cyt_P450_E_grp-IV"/>
</dbReference>
<comment type="similarity">
    <text evidence="2">Belongs to the cytochrome P450 family.</text>
</comment>
<feature type="binding site" description="axial binding residue" evidence="6">
    <location>
        <position position="486"/>
    </location>
    <ligand>
        <name>heme</name>
        <dbReference type="ChEBI" id="CHEBI:30413"/>
    </ligand>
    <ligandPart>
        <name>Fe</name>
        <dbReference type="ChEBI" id="CHEBI:18248"/>
    </ligandPart>
</feature>
<keyword evidence="4 6" id="KW-0479">Metal-binding</keyword>
<evidence type="ECO:0000256" key="4">
    <source>
        <dbReference type="ARBA" id="ARBA00022723"/>
    </source>
</evidence>
<dbReference type="Gene3D" id="1.10.630.10">
    <property type="entry name" value="Cytochrome P450"/>
    <property type="match status" value="1"/>
</dbReference>
<accession>A0A8T9B984</accession>
<dbReference type="InterPro" id="IPR001128">
    <property type="entry name" value="Cyt_P450"/>
</dbReference>
<reference evidence="7 8" key="1">
    <citation type="submission" date="2018-05" db="EMBL/GenBank/DDBJ databases">
        <title>Whole genome sequencing for identification of molecular markers to develop diagnostic detection tools for the regulated plant pathogen Lachnellula willkommii.</title>
        <authorList>
            <person name="Giroux E."/>
            <person name="Bilodeau G."/>
        </authorList>
    </citation>
    <scope>NUCLEOTIDE SEQUENCE [LARGE SCALE GENOMIC DNA]</scope>
    <source>
        <strain evidence="7 8">CBS 203.66</strain>
    </source>
</reference>
<protein>
    <submittedName>
        <fullName evidence="7">25-hydroxycholesterol 7-alpha-hydroxylase</fullName>
    </submittedName>
</protein>
<keyword evidence="8" id="KW-1185">Reference proteome</keyword>
<dbReference type="InterPro" id="IPR036396">
    <property type="entry name" value="Cyt_P450_sf"/>
</dbReference>
<keyword evidence="5 6" id="KW-0408">Iron</keyword>
<proteinExistence type="inferred from homology"/>
<dbReference type="InterPro" id="IPR050529">
    <property type="entry name" value="CYP450_sterol_14alpha_dmase"/>
</dbReference>
<dbReference type="Pfam" id="PF00067">
    <property type="entry name" value="p450"/>
    <property type="match status" value="1"/>
</dbReference>
<comment type="caution">
    <text evidence="7">The sequence shown here is derived from an EMBL/GenBank/DDBJ whole genome shotgun (WGS) entry which is preliminary data.</text>
</comment>